<dbReference type="PROSITE" id="PS50011">
    <property type="entry name" value="PROTEIN_KINASE_DOM"/>
    <property type="match status" value="1"/>
</dbReference>
<dbReference type="InterPro" id="IPR011009">
    <property type="entry name" value="Kinase-like_dom_sf"/>
</dbReference>
<dbReference type="PROSITE" id="PS00109">
    <property type="entry name" value="PROTEIN_KINASE_TYR"/>
    <property type="match status" value="1"/>
</dbReference>
<dbReference type="InterPro" id="IPR000719">
    <property type="entry name" value="Prot_kinase_dom"/>
</dbReference>
<dbReference type="AlphaFoldDB" id="A0A9P7EBS1"/>
<dbReference type="OrthoDB" id="3256484at2759"/>
<dbReference type="PANTHER" id="PTHR44329:SF214">
    <property type="entry name" value="PROTEIN KINASE DOMAIN-CONTAINING PROTEIN"/>
    <property type="match status" value="1"/>
</dbReference>
<dbReference type="SUPFAM" id="SSF56112">
    <property type="entry name" value="Protein kinase-like (PK-like)"/>
    <property type="match status" value="1"/>
</dbReference>
<proteinExistence type="predicted"/>
<keyword evidence="2" id="KW-0808">Transferase</keyword>
<keyword evidence="2" id="KW-0418">Kinase</keyword>
<dbReference type="Gene3D" id="1.10.510.10">
    <property type="entry name" value="Transferase(Phosphotransferase) domain 1"/>
    <property type="match status" value="1"/>
</dbReference>
<accession>A0A9P7EBS1</accession>
<dbReference type="InterPro" id="IPR051681">
    <property type="entry name" value="Ser/Thr_Kinases-Pseudokinases"/>
</dbReference>
<dbReference type="GeneID" id="64624950"/>
<dbReference type="PIRSF" id="PIRSF000654">
    <property type="entry name" value="Integrin-linked_kinase"/>
    <property type="match status" value="1"/>
</dbReference>
<evidence type="ECO:0000313" key="3">
    <source>
        <dbReference type="Proteomes" id="UP000807769"/>
    </source>
</evidence>
<feature type="non-terminal residue" evidence="2">
    <location>
        <position position="1"/>
    </location>
</feature>
<feature type="domain" description="Protein kinase" evidence="1">
    <location>
        <begin position="1"/>
        <end position="226"/>
    </location>
</feature>
<dbReference type="Pfam" id="PF07714">
    <property type="entry name" value="PK_Tyr_Ser-Thr"/>
    <property type="match status" value="1"/>
</dbReference>
<dbReference type="EMBL" id="JABBWG010000015">
    <property type="protein sequence ID" value="KAG1816851.1"/>
    <property type="molecule type" value="Genomic_DNA"/>
</dbReference>
<keyword evidence="3" id="KW-1185">Reference proteome</keyword>
<dbReference type="InterPro" id="IPR008266">
    <property type="entry name" value="Tyr_kinase_AS"/>
</dbReference>
<protein>
    <submittedName>
        <fullName evidence="2">Kinase-like domain-containing protein</fullName>
    </submittedName>
</protein>
<organism evidence="2 3">
    <name type="scientific">Suillus subaureus</name>
    <dbReference type="NCBI Taxonomy" id="48587"/>
    <lineage>
        <taxon>Eukaryota</taxon>
        <taxon>Fungi</taxon>
        <taxon>Dikarya</taxon>
        <taxon>Basidiomycota</taxon>
        <taxon>Agaricomycotina</taxon>
        <taxon>Agaricomycetes</taxon>
        <taxon>Agaricomycetidae</taxon>
        <taxon>Boletales</taxon>
        <taxon>Suillineae</taxon>
        <taxon>Suillaceae</taxon>
        <taxon>Suillus</taxon>
    </lineage>
</organism>
<dbReference type="GO" id="GO:0005524">
    <property type="term" value="F:ATP binding"/>
    <property type="evidence" value="ECO:0007669"/>
    <property type="project" value="InterPro"/>
</dbReference>
<dbReference type="InterPro" id="IPR001245">
    <property type="entry name" value="Ser-Thr/Tyr_kinase_cat_dom"/>
</dbReference>
<dbReference type="Proteomes" id="UP000807769">
    <property type="component" value="Unassembled WGS sequence"/>
</dbReference>
<gene>
    <name evidence="2" type="ORF">BJ212DRAFT_1271091</name>
</gene>
<reference evidence="2" key="1">
    <citation type="journal article" date="2020" name="New Phytol.">
        <title>Comparative genomics reveals dynamic genome evolution in host specialist ectomycorrhizal fungi.</title>
        <authorList>
            <person name="Lofgren L.A."/>
            <person name="Nguyen N.H."/>
            <person name="Vilgalys R."/>
            <person name="Ruytinx J."/>
            <person name="Liao H.L."/>
            <person name="Branco S."/>
            <person name="Kuo A."/>
            <person name="LaButti K."/>
            <person name="Lipzen A."/>
            <person name="Andreopoulos W."/>
            <person name="Pangilinan J."/>
            <person name="Riley R."/>
            <person name="Hundley H."/>
            <person name="Na H."/>
            <person name="Barry K."/>
            <person name="Grigoriev I.V."/>
            <person name="Stajich J.E."/>
            <person name="Kennedy P.G."/>
        </authorList>
    </citation>
    <scope>NUCLEOTIDE SEQUENCE</scope>
    <source>
        <strain evidence="2">MN1</strain>
    </source>
</reference>
<evidence type="ECO:0000259" key="1">
    <source>
        <dbReference type="PROSITE" id="PS50011"/>
    </source>
</evidence>
<sequence length="226" mass="25507">MFRRELGIWKRLRHSNILKFMGTTSDFGSSVALVAPWMTNGTLTSFLDLNKALELHDRLLLLRDIAAGLNYHGYTDLNPVVHGDLTGTNVLIDGDRKAYLADFGLSGTFKQSTGMTYLANMTCRPGAVRWAAPELLSGEEPASVATTQSDMYSFGNIMLQVLTGNVPWCHLTRDFQITYQVVIEGRIHPRPHDDYVTDQQWNFMTRCWSMPFTDRPPAKEAVQFVD</sequence>
<dbReference type="PANTHER" id="PTHR44329">
    <property type="entry name" value="SERINE/THREONINE-PROTEIN KINASE TNNI3K-RELATED"/>
    <property type="match status" value="1"/>
</dbReference>
<name>A0A9P7EBS1_9AGAM</name>
<comment type="caution">
    <text evidence="2">The sequence shown here is derived from an EMBL/GenBank/DDBJ whole genome shotgun (WGS) entry which is preliminary data.</text>
</comment>
<dbReference type="GO" id="GO:0004674">
    <property type="term" value="F:protein serine/threonine kinase activity"/>
    <property type="evidence" value="ECO:0007669"/>
    <property type="project" value="TreeGrafter"/>
</dbReference>
<evidence type="ECO:0000313" key="2">
    <source>
        <dbReference type="EMBL" id="KAG1816851.1"/>
    </source>
</evidence>
<dbReference type="RefSeq" id="XP_041193411.1">
    <property type="nucleotide sequence ID" value="XM_041330933.1"/>
</dbReference>